<reference evidence="3" key="1">
    <citation type="submission" date="2025-08" db="UniProtKB">
        <authorList>
            <consortium name="RefSeq"/>
        </authorList>
    </citation>
    <scope>IDENTIFICATION</scope>
    <source>
        <tissue evidence="3">Muscle</tissue>
    </source>
</reference>
<name>A0ABM1BS54_LIMPO</name>
<dbReference type="PANTHER" id="PTHR46738:SF1">
    <property type="entry name" value="UBIQUITIN-ASSOCIATED DOMAIN-CONTAINING PROTEIN 1"/>
    <property type="match status" value="1"/>
</dbReference>
<dbReference type="Pfam" id="PF23326">
    <property type="entry name" value="UBL_UBAC1"/>
    <property type="match status" value="1"/>
</dbReference>
<dbReference type="InterPro" id="IPR029071">
    <property type="entry name" value="Ubiquitin-like_domsf"/>
</dbReference>
<dbReference type="InterPro" id="IPR057650">
    <property type="entry name" value="UBL_UBAC1"/>
</dbReference>
<feature type="domain" description="UBA" evidence="1">
    <location>
        <begin position="280"/>
        <end position="320"/>
    </location>
</feature>
<dbReference type="SMART" id="SM00165">
    <property type="entry name" value="UBA"/>
    <property type="match status" value="1"/>
</dbReference>
<dbReference type="SUPFAM" id="SSF54236">
    <property type="entry name" value="Ubiquitin-like"/>
    <property type="match status" value="1"/>
</dbReference>
<gene>
    <name evidence="3" type="primary">LOC106471554</name>
</gene>
<evidence type="ECO:0000313" key="3">
    <source>
        <dbReference type="RefSeq" id="XP_013787612.2"/>
    </source>
</evidence>
<dbReference type="InterPro" id="IPR009060">
    <property type="entry name" value="UBA-like_sf"/>
</dbReference>
<dbReference type="PANTHER" id="PTHR46738">
    <property type="entry name" value="UBIQUITIN-ASSOCIATED DOMAIN-CONTAINING PROTEIN 1"/>
    <property type="match status" value="1"/>
</dbReference>
<dbReference type="PROSITE" id="PS50030">
    <property type="entry name" value="UBA"/>
    <property type="match status" value="1"/>
</dbReference>
<keyword evidence="2" id="KW-1185">Reference proteome</keyword>
<dbReference type="InterPro" id="IPR015940">
    <property type="entry name" value="UBA"/>
</dbReference>
<dbReference type="InterPro" id="IPR052476">
    <property type="entry name" value="UBAC1"/>
</dbReference>
<dbReference type="GeneID" id="106471554"/>
<protein>
    <submittedName>
        <fullName evidence="3">Ubiquitin-associated domain-containing protein 1-like</fullName>
    </submittedName>
</protein>
<evidence type="ECO:0000313" key="2">
    <source>
        <dbReference type="Proteomes" id="UP000694941"/>
    </source>
</evidence>
<dbReference type="InterPro" id="IPR041927">
    <property type="entry name" value="UBA2_UBAC1"/>
</dbReference>
<dbReference type="SUPFAM" id="SSF46934">
    <property type="entry name" value="UBA-like"/>
    <property type="match status" value="1"/>
</dbReference>
<dbReference type="CDD" id="cd14304">
    <property type="entry name" value="UBA2_KPC2"/>
    <property type="match status" value="1"/>
</dbReference>
<dbReference type="Gene3D" id="1.10.8.10">
    <property type="entry name" value="DNA helicase RuvA subunit, C-terminal domain"/>
    <property type="match status" value="1"/>
</dbReference>
<dbReference type="Proteomes" id="UP000694941">
    <property type="component" value="Unplaced"/>
</dbReference>
<dbReference type="Pfam" id="PF00627">
    <property type="entry name" value="UBA"/>
    <property type="match status" value="1"/>
</dbReference>
<dbReference type="RefSeq" id="XP_013787612.2">
    <property type="nucleotide sequence ID" value="XM_013932158.2"/>
</dbReference>
<sequence length="407" mass="45876">MKVSIIDSSGNDWVVDILTEFTIEKLKMMALSHFYHPVDSVKSVEQYKLVLISRHQPLPDESTVFNEQIQENDELLLLKRRVTSQHTRKQVDEQELRAPTLLEIQQATEDLPSRNFDRDVEKPVILDFHAELKKILVTMVDISEKILRYHPHVQDILQAIPVLLNHLKFKNAFALRINKMSPVEAMDWLLAHQSTSSSQLGDAITQISEDITDSEPLPSTSTGSLLTLDPFTEHFPSGSGLTPSAEQPSTSSGLGPPTACFNRVAVIMEKFKAYKRKHFRPNKKALQGLKEMGFAEAEIVDALRLCGNKEEKACEWLLGDRRYEASAELTVGLNPESPIYNAIVNDPIVMLGLGTPKTFVALLHMLDSPDTSGRWLSDSSTAPILSQIFKIYHTQKHMLQLNRPLFS</sequence>
<accession>A0ABM1BS54</accession>
<evidence type="ECO:0000259" key="1">
    <source>
        <dbReference type="PROSITE" id="PS50030"/>
    </source>
</evidence>
<organism evidence="2 3">
    <name type="scientific">Limulus polyphemus</name>
    <name type="common">Atlantic horseshoe crab</name>
    <dbReference type="NCBI Taxonomy" id="6850"/>
    <lineage>
        <taxon>Eukaryota</taxon>
        <taxon>Metazoa</taxon>
        <taxon>Ecdysozoa</taxon>
        <taxon>Arthropoda</taxon>
        <taxon>Chelicerata</taxon>
        <taxon>Merostomata</taxon>
        <taxon>Xiphosura</taxon>
        <taxon>Limulidae</taxon>
        <taxon>Limulus</taxon>
    </lineage>
</organism>
<proteinExistence type="predicted"/>